<gene>
    <name evidence="2" type="ORF">F2Q68_00002512</name>
</gene>
<dbReference type="GO" id="GO:0004471">
    <property type="term" value="F:malate dehydrogenase (decarboxylating) (NAD+) activity"/>
    <property type="evidence" value="ECO:0007669"/>
    <property type="project" value="TreeGrafter"/>
</dbReference>
<sequence>MRESDSCKPAIFAMSNPTLNAECTAADAFKHAGENIVFGSGSPFENVQLENGNVGHVNQANNMYLFPGIGLGTLLSGARIVTDGMLLAAAECLASYMTDEEVQKGILYPSINNIRHITAEVGAAVLRAAVSDDIVEGHGDVGPRDLSHMSKEETVDYITRNMWFPIYSPLVKTVRPHVLLGLSGVGGIFNEEVLKAMRESDSCKPAIFAMSNPTLNAECTAADAFKHAGENIVFGSGSPFENVQLENGNVGHVNQANNMYLFPGIGLGTLLSGARIVTDGMLLAAAECLASYMTDEEVQKGILYPSINNIRHITAEVGAAVLRAAVSDDIVEGHGDVGPRDLSHMSKEETVDYITRNMWFPIYSPLVHEK</sequence>
<dbReference type="Proteomes" id="UP000712281">
    <property type="component" value="Unassembled WGS sequence"/>
</dbReference>
<dbReference type="InterPro" id="IPR012302">
    <property type="entry name" value="Malic_NAD-bd"/>
</dbReference>
<dbReference type="GO" id="GO:0006108">
    <property type="term" value="P:malate metabolic process"/>
    <property type="evidence" value="ECO:0007669"/>
    <property type="project" value="TreeGrafter"/>
</dbReference>
<dbReference type="PANTHER" id="PTHR23406">
    <property type="entry name" value="MALIC ENZYME-RELATED"/>
    <property type="match status" value="1"/>
</dbReference>
<dbReference type="SUPFAM" id="SSF51735">
    <property type="entry name" value="NAD(P)-binding Rossmann-fold domains"/>
    <property type="match status" value="2"/>
</dbReference>
<dbReference type="FunFam" id="3.40.50.720:FF:000237">
    <property type="entry name" value="Malic enzyme"/>
    <property type="match status" value="1"/>
</dbReference>
<dbReference type="Gene3D" id="3.40.50.720">
    <property type="entry name" value="NAD(P)-binding Rossmann-like Domain"/>
    <property type="match status" value="2"/>
</dbReference>
<dbReference type="EMBL" id="QGKW02001660">
    <property type="protein sequence ID" value="KAF2577940.1"/>
    <property type="molecule type" value="Genomic_DNA"/>
</dbReference>
<dbReference type="PANTHER" id="PTHR23406:SF81">
    <property type="entry name" value="MALIC ENZYME"/>
    <property type="match status" value="1"/>
</dbReference>
<reference evidence="2" key="1">
    <citation type="submission" date="2019-12" db="EMBL/GenBank/DDBJ databases">
        <title>Genome sequencing and annotation of Brassica cretica.</title>
        <authorList>
            <person name="Studholme D.J."/>
            <person name="Sarris P.F."/>
        </authorList>
    </citation>
    <scope>NUCLEOTIDE SEQUENCE</scope>
    <source>
        <strain evidence="2">PFS-001/15</strain>
        <tissue evidence="2">Leaf</tissue>
    </source>
</reference>
<evidence type="ECO:0000313" key="3">
    <source>
        <dbReference type="Proteomes" id="UP000712281"/>
    </source>
</evidence>
<comment type="caution">
    <text evidence="2">The sequence shown here is derived from an EMBL/GenBank/DDBJ whole genome shotgun (WGS) entry which is preliminary data.</text>
</comment>
<dbReference type="InterPro" id="IPR036291">
    <property type="entry name" value="NAD(P)-bd_dom_sf"/>
</dbReference>
<dbReference type="GO" id="GO:0005739">
    <property type="term" value="C:mitochondrion"/>
    <property type="evidence" value="ECO:0007669"/>
    <property type="project" value="TreeGrafter"/>
</dbReference>
<name>A0A8S9J6M3_BRACR</name>
<dbReference type="SMART" id="SM00919">
    <property type="entry name" value="Malic_M"/>
    <property type="match status" value="1"/>
</dbReference>
<protein>
    <recommendedName>
        <fullName evidence="1">Malic enzyme NAD-binding domain-containing protein</fullName>
    </recommendedName>
</protein>
<dbReference type="Pfam" id="PF03949">
    <property type="entry name" value="Malic_M"/>
    <property type="match status" value="2"/>
</dbReference>
<dbReference type="GO" id="GO:0051287">
    <property type="term" value="F:NAD binding"/>
    <property type="evidence" value="ECO:0007669"/>
    <property type="project" value="InterPro"/>
</dbReference>
<evidence type="ECO:0000313" key="2">
    <source>
        <dbReference type="EMBL" id="KAF2577940.1"/>
    </source>
</evidence>
<evidence type="ECO:0000259" key="1">
    <source>
        <dbReference type="SMART" id="SM00919"/>
    </source>
</evidence>
<accession>A0A8S9J6M3</accession>
<dbReference type="AlphaFoldDB" id="A0A8S9J6M3"/>
<proteinExistence type="predicted"/>
<feature type="domain" description="Malic enzyme NAD-binding" evidence="1">
    <location>
        <begin position="69"/>
        <end position="326"/>
    </location>
</feature>
<organism evidence="2 3">
    <name type="scientific">Brassica cretica</name>
    <name type="common">Mustard</name>
    <dbReference type="NCBI Taxonomy" id="69181"/>
    <lineage>
        <taxon>Eukaryota</taxon>
        <taxon>Viridiplantae</taxon>
        <taxon>Streptophyta</taxon>
        <taxon>Embryophyta</taxon>
        <taxon>Tracheophyta</taxon>
        <taxon>Spermatophyta</taxon>
        <taxon>Magnoliopsida</taxon>
        <taxon>eudicotyledons</taxon>
        <taxon>Gunneridae</taxon>
        <taxon>Pentapetalae</taxon>
        <taxon>rosids</taxon>
        <taxon>malvids</taxon>
        <taxon>Brassicales</taxon>
        <taxon>Brassicaceae</taxon>
        <taxon>Brassiceae</taxon>
        <taxon>Brassica</taxon>
    </lineage>
</organism>